<sequence length="141" mass="16158">MSKKKVRAGHRGFLTKIIEEANERLDDEYSTVRKAELLKWKAMDEQSYSEVVVPTLLEKIPDTIRLTITRGRQYLEWTLGDTLEALLVEVELREDHCLAQHRSNEAKKGPVTSSALFAAKGDRRCAFCLENHLPEDCKKVT</sequence>
<comment type="caution">
    <text evidence="1">The sequence shown here is derived from an EMBL/GenBank/DDBJ whole genome shotgun (WGS) entry which is preliminary data.</text>
</comment>
<proteinExistence type="predicted"/>
<gene>
    <name evidence="1" type="ORF">PLOB_00023508</name>
</gene>
<organism evidence="1 2">
    <name type="scientific">Porites lobata</name>
    <dbReference type="NCBI Taxonomy" id="104759"/>
    <lineage>
        <taxon>Eukaryota</taxon>
        <taxon>Metazoa</taxon>
        <taxon>Cnidaria</taxon>
        <taxon>Anthozoa</taxon>
        <taxon>Hexacorallia</taxon>
        <taxon>Scleractinia</taxon>
        <taxon>Fungiina</taxon>
        <taxon>Poritidae</taxon>
        <taxon>Porites</taxon>
    </lineage>
</organism>
<dbReference type="Proteomes" id="UP001159405">
    <property type="component" value="Unassembled WGS sequence"/>
</dbReference>
<accession>A0ABN8NMJ2</accession>
<reference evidence="1 2" key="1">
    <citation type="submission" date="2022-05" db="EMBL/GenBank/DDBJ databases">
        <authorList>
            <consortium name="Genoscope - CEA"/>
            <person name="William W."/>
        </authorList>
    </citation>
    <scope>NUCLEOTIDE SEQUENCE [LARGE SCALE GENOMIC DNA]</scope>
</reference>
<feature type="non-terminal residue" evidence="1">
    <location>
        <position position="141"/>
    </location>
</feature>
<keyword evidence="2" id="KW-1185">Reference proteome</keyword>
<evidence type="ECO:0000313" key="2">
    <source>
        <dbReference type="Proteomes" id="UP001159405"/>
    </source>
</evidence>
<evidence type="ECO:0000313" key="1">
    <source>
        <dbReference type="EMBL" id="CAH3115231.1"/>
    </source>
</evidence>
<protein>
    <submittedName>
        <fullName evidence="1">Uncharacterized protein</fullName>
    </submittedName>
</protein>
<dbReference type="EMBL" id="CALNXK010000028">
    <property type="protein sequence ID" value="CAH3115231.1"/>
    <property type="molecule type" value="Genomic_DNA"/>
</dbReference>
<name>A0ABN8NMJ2_9CNID</name>